<feature type="compositionally biased region" description="Basic and acidic residues" evidence="1">
    <location>
        <begin position="154"/>
        <end position="163"/>
    </location>
</feature>
<evidence type="ECO:0000313" key="3">
    <source>
        <dbReference type="EMBL" id="SFE04280.1"/>
    </source>
</evidence>
<sequence>MSMHHILSAVREFEGLLELAPGAGSEFPEIAWGDHFFYYSPDGRIPRHHQPFATIVTKDYPGEPSSNLGAADRYRVNVDVGRSTFTELTGETPRDFDSSDKKSREFGESDVFMPHPVYGARGWVAVVNPAERTMATLVDLLHGAYEKQRRHVDRRAPESEHNHSSGPEQ</sequence>
<dbReference type="RefSeq" id="WP_092926982.1">
    <property type="nucleotide sequence ID" value="NZ_FOMZ01000007.1"/>
</dbReference>
<organism evidence="3 4">
    <name type="scientific">Actinopolyspora alba</name>
    <dbReference type="NCBI Taxonomy" id="673379"/>
    <lineage>
        <taxon>Bacteria</taxon>
        <taxon>Bacillati</taxon>
        <taxon>Actinomycetota</taxon>
        <taxon>Actinomycetes</taxon>
        <taxon>Actinopolysporales</taxon>
        <taxon>Actinopolysporaceae</taxon>
        <taxon>Actinopolyspora</taxon>
        <taxon>Actinopolyspora alba group</taxon>
    </lineage>
</organism>
<dbReference type="AlphaFoldDB" id="A0A1I1XFW7"/>
<dbReference type="Pfam" id="PF19694">
    <property type="entry name" value="DUF6194"/>
    <property type="match status" value="1"/>
</dbReference>
<dbReference type="Proteomes" id="UP000198716">
    <property type="component" value="Unassembled WGS sequence"/>
</dbReference>
<feature type="domain" description="DUF6194" evidence="2">
    <location>
        <begin position="1"/>
        <end position="156"/>
    </location>
</feature>
<keyword evidence="4" id="KW-1185">Reference proteome</keyword>
<gene>
    <name evidence="3" type="ORF">SAMN04487819_1076</name>
</gene>
<name>A0A1I1XFW7_9ACTN</name>
<feature type="region of interest" description="Disordered" evidence="1">
    <location>
        <begin position="148"/>
        <end position="169"/>
    </location>
</feature>
<evidence type="ECO:0000313" key="4">
    <source>
        <dbReference type="Proteomes" id="UP000198716"/>
    </source>
</evidence>
<evidence type="ECO:0000259" key="2">
    <source>
        <dbReference type="Pfam" id="PF19694"/>
    </source>
</evidence>
<protein>
    <recommendedName>
        <fullName evidence="2">DUF6194 domain-containing protein</fullName>
    </recommendedName>
</protein>
<dbReference type="EMBL" id="FOMZ01000007">
    <property type="protein sequence ID" value="SFE04280.1"/>
    <property type="molecule type" value="Genomic_DNA"/>
</dbReference>
<accession>A0A1I1XFW7</accession>
<reference evidence="4" key="1">
    <citation type="submission" date="2016-10" db="EMBL/GenBank/DDBJ databases">
        <authorList>
            <person name="Varghese N."/>
            <person name="Submissions S."/>
        </authorList>
    </citation>
    <scope>NUCLEOTIDE SEQUENCE [LARGE SCALE GENOMIC DNA]</scope>
    <source>
        <strain evidence="4">DSM 45004</strain>
    </source>
</reference>
<dbReference type="InterPro" id="IPR045676">
    <property type="entry name" value="DUF6194"/>
</dbReference>
<proteinExistence type="predicted"/>
<evidence type="ECO:0000256" key="1">
    <source>
        <dbReference type="SAM" id="MobiDB-lite"/>
    </source>
</evidence>